<evidence type="ECO:0000313" key="2">
    <source>
        <dbReference type="Proteomes" id="UP001152599"/>
    </source>
</evidence>
<comment type="caution">
    <text evidence="1">The sequence shown here is derived from an EMBL/GenBank/DDBJ whole genome shotgun (WGS) entry which is preliminary data.</text>
</comment>
<gene>
    <name evidence="1" type="ORF">NMK71_11140</name>
</gene>
<dbReference type="AlphaFoldDB" id="A0A9X4N102"/>
<dbReference type="Proteomes" id="UP001152599">
    <property type="component" value="Unassembled WGS sequence"/>
</dbReference>
<proteinExistence type="predicted"/>
<reference evidence="1" key="1">
    <citation type="submission" date="2022-07" db="EMBL/GenBank/DDBJ databases">
        <title>Description and genome-wide analysis of Profundicola chukchiensis gen. nov., sp. nov., marine bacteria isolated from bottom sediments of the Chukchi Sea.</title>
        <authorList>
            <person name="Romanenko L."/>
            <person name="Otstavnykh N."/>
            <person name="Kurilenko V."/>
            <person name="Eremeev V."/>
            <person name="Velansky P."/>
            <person name="Mikhailov V."/>
            <person name="Isaeva M."/>
        </authorList>
    </citation>
    <scope>NUCLEOTIDE SEQUENCE</scope>
    <source>
        <strain evidence="1">KMM 9713</strain>
    </source>
</reference>
<dbReference type="PROSITE" id="PS51257">
    <property type="entry name" value="PROKAR_LIPOPROTEIN"/>
    <property type="match status" value="1"/>
</dbReference>
<protein>
    <submittedName>
        <fullName evidence="1">Uncharacterized protein</fullName>
    </submittedName>
</protein>
<sequence length="369" mass="41031">MKRILIFSLLSFFTFSCTEYNDDGLPSEPGNIVITNPDGTKKVKQVVITMDGSFEMATEMPMDIQSVSTTTFATDSYSRETSTVTTYNGSGEGQTIPDTSTETWEGRKFIQMQNSSDRVVFSYNEDQLIGFNSFNDNSPFGSGEITATENEINLITSALSPFNVPTNTVFTLENGYISAVEITNTEDNSVYNIDISRSNANITQLVINSPVGSKTYNYTYDANINPMHLAYETPLQQTYAEIARLITSNFNLNIHEGNQNINSIESSFRMMLSEGNNNLLSAASGNERLFSTSISYDDENYPIASTGEGTFQFSLGGILDGMIESMTEMMEQMDLSQEEIDEFIANTQEEFSNGVEMEMSTTSEISYYE</sequence>
<accession>A0A9X4N102</accession>
<dbReference type="EMBL" id="JANCMU010000008">
    <property type="protein sequence ID" value="MDG4946967.1"/>
    <property type="molecule type" value="Genomic_DNA"/>
</dbReference>
<dbReference type="RefSeq" id="WP_304421247.1">
    <property type="nucleotide sequence ID" value="NZ_JANCMU010000008.1"/>
</dbReference>
<organism evidence="1 2">
    <name type="scientific">Profundicola chukchiensis</name>
    <dbReference type="NCBI Taxonomy" id="2961959"/>
    <lineage>
        <taxon>Bacteria</taxon>
        <taxon>Pseudomonadati</taxon>
        <taxon>Bacteroidota</taxon>
        <taxon>Flavobacteriia</taxon>
        <taxon>Flavobacteriales</taxon>
        <taxon>Weeksellaceae</taxon>
        <taxon>Profundicola</taxon>
    </lineage>
</organism>
<name>A0A9X4N102_9FLAO</name>
<keyword evidence="2" id="KW-1185">Reference proteome</keyword>
<evidence type="ECO:0000313" key="1">
    <source>
        <dbReference type="EMBL" id="MDG4946967.1"/>
    </source>
</evidence>